<reference evidence="2" key="1">
    <citation type="journal article" date="2019" name="Int. J. Syst. Evol. Microbiol.">
        <title>The Global Catalogue of Microorganisms (GCM) 10K type strain sequencing project: providing services to taxonomists for standard genome sequencing and annotation.</title>
        <authorList>
            <consortium name="The Broad Institute Genomics Platform"/>
            <consortium name="The Broad Institute Genome Sequencing Center for Infectious Disease"/>
            <person name="Wu L."/>
            <person name="Ma J."/>
        </authorList>
    </citation>
    <scope>NUCLEOTIDE SEQUENCE [LARGE SCALE GENOMIC DNA]</scope>
    <source>
        <strain evidence="2">JCM 17021</strain>
    </source>
</reference>
<dbReference type="Pfam" id="PF16264">
    <property type="entry name" value="SatD"/>
    <property type="match status" value="1"/>
</dbReference>
<protein>
    <submittedName>
        <fullName evidence="1">SatD family protein</fullName>
    </submittedName>
</protein>
<dbReference type="InterPro" id="IPR032580">
    <property type="entry name" value="SatD"/>
</dbReference>
<evidence type="ECO:0000313" key="1">
    <source>
        <dbReference type="EMBL" id="GAA3867857.1"/>
    </source>
</evidence>
<name>A0ABP7K8T9_9MICO</name>
<keyword evidence="2" id="KW-1185">Reference proteome</keyword>
<proteinExistence type="predicted"/>
<accession>A0ABP7K8T9</accession>
<comment type="caution">
    <text evidence="1">The sequence shown here is derived from an EMBL/GenBank/DDBJ whole genome shotgun (WGS) entry which is preliminary data.</text>
</comment>
<organism evidence="1 2">
    <name type="scientific">Leifsonia kafniensis</name>
    <dbReference type="NCBI Taxonomy" id="475957"/>
    <lineage>
        <taxon>Bacteria</taxon>
        <taxon>Bacillati</taxon>
        <taxon>Actinomycetota</taxon>
        <taxon>Actinomycetes</taxon>
        <taxon>Micrococcales</taxon>
        <taxon>Microbacteriaceae</taxon>
        <taxon>Leifsonia</taxon>
    </lineage>
</organism>
<evidence type="ECO:0000313" key="2">
    <source>
        <dbReference type="Proteomes" id="UP001501803"/>
    </source>
</evidence>
<sequence length="220" mass="23554">MVQPEVIAVILDLVNSRQLANRRLAQFETERSIEIVNSHVAAVQPLAPTVGDEFQGVYGSVGDALHATLLVRLAIPAGIDCRFGLGGGPVWPIGDGAAGEIQDGPGWWRAREAIDQAHKRADVRTPTLRTWYLADRDPGPERPGLAEQSLINSYLLARDHLIGGMSDRARRITLGVMLGRSQAQIAEDEGITQSAVSQSLKKSGGAVLVAGLHELTIGTE</sequence>
<dbReference type="RefSeq" id="WP_345062709.1">
    <property type="nucleotide sequence ID" value="NZ_BAABCN010000002.1"/>
</dbReference>
<dbReference type="Proteomes" id="UP001501803">
    <property type="component" value="Unassembled WGS sequence"/>
</dbReference>
<gene>
    <name evidence="1" type="ORF">GCM10022381_09140</name>
</gene>
<dbReference type="EMBL" id="BAABCN010000002">
    <property type="protein sequence ID" value="GAA3867857.1"/>
    <property type="molecule type" value="Genomic_DNA"/>
</dbReference>